<comment type="caution">
    <text evidence="2">The sequence shown here is derived from an EMBL/GenBank/DDBJ whole genome shotgun (WGS) entry which is preliminary data.</text>
</comment>
<evidence type="ECO:0000259" key="1">
    <source>
        <dbReference type="Pfam" id="PF03372"/>
    </source>
</evidence>
<dbReference type="SUPFAM" id="SSF56219">
    <property type="entry name" value="DNase I-like"/>
    <property type="match status" value="1"/>
</dbReference>
<keyword evidence="2" id="KW-0540">Nuclease</keyword>
<accession>A0A2S4HK19</accession>
<dbReference type="RefSeq" id="WP_103683106.1">
    <property type="nucleotide sequence ID" value="NZ_PQGG01000007.1"/>
</dbReference>
<dbReference type="Pfam" id="PF03372">
    <property type="entry name" value="Exo_endo_phos"/>
    <property type="match status" value="1"/>
</dbReference>
<evidence type="ECO:0000313" key="3">
    <source>
        <dbReference type="Proteomes" id="UP000237222"/>
    </source>
</evidence>
<dbReference type="EMBL" id="PQGG01000007">
    <property type="protein sequence ID" value="POP54344.1"/>
    <property type="molecule type" value="Genomic_DNA"/>
</dbReference>
<keyword evidence="2" id="KW-0378">Hydrolase</keyword>
<dbReference type="GO" id="GO:0004519">
    <property type="term" value="F:endonuclease activity"/>
    <property type="evidence" value="ECO:0007669"/>
    <property type="project" value="UniProtKB-KW"/>
</dbReference>
<dbReference type="InterPro" id="IPR005135">
    <property type="entry name" value="Endo/exonuclease/phosphatase"/>
</dbReference>
<reference evidence="2 3" key="1">
    <citation type="submission" date="2018-01" db="EMBL/GenBank/DDBJ databases">
        <authorList>
            <person name="Yu X.-D."/>
        </authorList>
    </citation>
    <scope>NUCLEOTIDE SEQUENCE [LARGE SCALE GENOMIC DNA]</scope>
    <source>
        <strain evidence="2 3">ZX-21</strain>
    </source>
</reference>
<evidence type="ECO:0000313" key="2">
    <source>
        <dbReference type="EMBL" id="POP54344.1"/>
    </source>
</evidence>
<dbReference type="Proteomes" id="UP000237222">
    <property type="component" value="Unassembled WGS sequence"/>
</dbReference>
<keyword evidence="2" id="KW-0255">Endonuclease</keyword>
<sequence length="250" mass="28811">MRIVTWNCNGALRKKLNEVDSLNADVLIIQECEDPSQSTKAYQEWAGNYLWVGTSKNKGIGVFPKAGNKVEHLEWSGSFKIQGLHTKSQATSWSTQDLKLFLPFRLNDQYNVLACWTKGSDSQIFGYMGQFWKYLQVHREELNKHNTIIAGDFNSNAVWDKHDRWWSHTDTINELASINIESLYHYQTGELQGQETQPSFYLQRNIEKPYHIDYFFISSHLLSGSKVEIGNIKKWLAVSDHMPLCATISS</sequence>
<feature type="domain" description="Endonuclease/exonuclease/phosphatase" evidence="1">
    <location>
        <begin position="4"/>
        <end position="241"/>
    </location>
</feature>
<protein>
    <submittedName>
        <fullName evidence="2">Endonuclease</fullName>
    </submittedName>
</protein>
<dbReference type="Gene3D" id="3.60.10.10">
    <property type="entry name" value="Endonuclease/exonuclease/phosphatase"/>
    <property type="match status" value="1"/>
</dbReference>
<dbReference type="AlphaFoldDB" id="A0A2S4HK19"/>
<name>A0A2S4HK19_9GAMM</name>
<dbReference type="OrthoDB" id="583592at2"/>
<gene>
    <name evidence="2" type="ORF">C0068_03535</name>
</gene>
<dbReference type="InterPro" id="IPR036691">
    <property type="entry name" value="Endo/exonu/phosph_ase_sf"/>
</dbReference>
<organism evidence="2 3">
    <name type="scientific">Zhongshania marina</name>
    <dbReference type="NCBI Taxonomy" id="2304603"/>
    <lineage>
        <taxon>Bacteria</taxon>
        <taxon>Pseudomonadati</taxon>
        <taxon>Pseudomonadota</taxon>
        <taxon>Gammaproteobacteria</taxon>
        <taxon>Cellvibrionales</taxon>
        <taxon>Spongiibacteraceae</taxon>
        <taxon>Zhongshania</taxon>
    </lineage>
</organism>
<proteinExistence type="predicted"/>